<evidence type="ECO:0000313" key="2">
    <source>
        <dbReference type="Proteomes" id="UP001150217"/>
    </source>
</evidence>
<protein>
    <submittedName>
        <fullName evidence="1">Uncharacterized protein</fullName>
    </submittedName>
</protein>
<organism evidence="1 2">
    <name type="scientific">Lentinula lateritia</name>
    <dbReference type="NCBI Taxonomy" id="40482"/>
    <lineage>
        <taxon>Eukaryota</taxon>
        <taxon>Fungi</taxon>
        <taxon>Dikarya</taxon>
        <taxon>Basidiomycota</taxon>
        <taxon>Agaricomycotina</taxon>
        <taxon>Agaricomycetes</taxon>
        <taxon>Agaricomycetidae</taxon>
        <taxon>Agaricales</taxon>
        <taxon>Marasmiineae</taxon>
        <taxon>Omphalotaceae</taxon>
        <taxon>Lentinula</taxon>
    </lineage>
</organism>
<gene>
    <name evidence="1" type="ORF">C8R41DRAFT_820788</name>
</gene>
<dbReference type="EMBL" id="JANVFT010000019">
    <property type="protein sequence ID" value="KAJ4497712.1"/>
    <property type="molecule type" value="Genomic_DNA"/>
</dbReference>
<name>A0ABQ8VQ32_9AGAR</name>
<proteinExistence type="predicted"/>
<reference evidence="1" key="1">
    <citation type="submission" date="2022-08" db="EMBL/GenBank/DDBJ databases">
        <title>A Global Phylogenomic Analysis of the Shiitake Genus Lentinula.</title>
        <authorList>
            <consortium name="DOE Joint Genome Institute"/>
            <person name="Sierra-Patev S."/>
            <person name="Min B."/>
            <person name="Naranjo-Ortiz M."/>
            <person name="Looney B."/>
            <person name="Konkel Z."/>
            <person name="Slot J.C."/>
            <person name="Sakamoto Y."/>
            <person name="Steenwyk J.L."/>
            <person name="Rokas A."/>
            <person name="Carro J."/>
            <person name="Camarero S."/>
            <person name="Ferreira P."/>
            <person name="Molpeceres G."/>
            <person name="Ruiz-Duenas F.J."/>
            <person name="Serrano A."/>
            <person name="Henrissat B."/>
            <person name="Drula E."/>
            <person name="Hughes K.W."/>
            <person name="Mata J.L."/>
            <person name="Ishikawa N.K."/>
            <person name="Vargas-Isla R."/>
            <person name="Ushijima S."/>
            <person name="Smith C.A."/>
            <person name="Ahrendt S."/>
            <person name="Andreopoulos W."/>
            <person name="He G."/>
            <person name="Labutti K."/>
            <person name="Lipzen A."/>
            <person name="Ng V."/>
            <person name="Riley R."/>
            <person name="Sandor L."/>
            <person name="Barry K."/>
            <person name="Martinez A.T."/>
            <person name="Xiao Y."/>
            <person name="Gibbons J.G."/>
            <person name="Terashima K."/>
            <person name="Grigoriev I.V."/>
            <person name="Hibbett D.S."/>
        </authorList>
    </citation>
    <scope>NUCLEOTIDE SEQUENCE</scope>
    <source>
        <strain evidence="1">RHP3577 ss4</strain>
    </source>
</reference>
<evidence type="ECO:0000313" key="1">
    <source>
        <dbReference type="EMBL" id="KAJ4497712.1"/>
    </source>
</evidence>
<dbReference type="Proteomes" id="UP001150217">
    <property type="component" value="Unassembled WGS sequence"/>
</dbReference>
<comment type="caution">
    <text evidence="1">The sequence shown here is derived from an EMBL/GenBank/DDBJ whole genome shotgun (WGS) entry which is preliminary data.</text>
</comment>
<sequence>MGGGLRVGEIQTLRLKIPSNVLIKAHRPLLPYRILCNDLPRQDICIGCTIKSIDALKILDDLASGILQILF</sequence>
<keyword evidence="2" id="KW-1185">Reference proteome</keyword>
<accession>A0ABQ8VQ32</accession>